<keyword evidence="5" id="KW-1185">Reference proteome</keyword>
<dbReference type="OMA" id="MSVQIKQ"/>
<feature type="compositionally biased region" description="Basic and acidic residues" evidence="2">
    <location>
        <begin position="641"/>
        <end position="659"/>
    </location>
</feature>
<accession>K3WY71</accession>
<feature type="compositionally biased region" description="Basic and acidic residues" evidence="2">
    <location>
        <begin position="896"/>
        <end position="925"/>
    </location>
</feature>
<reference evidence="5" key="2">
    <citation type="submission" date="2010-04" db="EMBL/GenBank/DDBJ databases">
        <authorList>
            <person name="Buell R."/>
            <person name="Hamilton J."/>
            <person name="Hostetler J."/>
        </authorList>
    </citation>
    <scope>NUCLEOTIDE SEQUENCE [LARGE SCALE GENOMIC DNA]</scope>
    <source>
        <strain evidence="5">DAOM:BR144</strain>
    </source>
</reference>
<feature type="compositionally biased region" description="Polar residues" evidence="2">
    <location>
        <begin position="969"/>
        <end position="980"/>
    </location>
</feature>
<feature type="compositionally biased region" description="Basic and acidic residues" evidence="2">
    <location>
        <begin position="596"/>
        <end position="606"/>
    </location>
</feature>
<dbReference type="InterPro" id="IPR012677">
    <property type="entry name" value="Nucleotide-bd_a/b_plait_sf"/>
</dbReference>
<dbReference type="CDD" id="cd00590">
    <property type="entry name" value="RRM_SF"/>
    <property type="match status" value="1"/>
</dbReference>
<feature type="compositionally biased region" description="Basic and acidic residues" evidence="2">
    <location>
        <begin position="933"/>
        <end position="942"/>
    </location>
</feature>
<feature type="compositionally biased region" description="Basic and acidic residues" evidence="2">
    <location>
        <begin position="738"/>
        <end position="772"/>
    </location>
</feature>
<dbReference type="Proteomes" id="UP000019132">
    <property type="component" value="Unassembled WGS sequence"/>
</dbReference>
<feature type="compositionally biased region" description="Acidic residues" evidence="2">
    <location>
        <begin position="1188"/>
        <end position="1202"/>
    </location>
</feature>
<feature type="domain" description="RRM" evidence="3">
    <location>
        <begin position="297"/>
        <end position="376"/>
    </location>
</feature>
<dbReference type="EMBL" id="GL376624">
    <property type="status" value="NOT_ANNOTATED_CDS"/>
    <property type="molecule type" value="Genomic_DNA"/>
</dbReference>
<dbReference type="HOGENOM" id="CLU_260062_0_0_1"/>
<feature type="compositionally biased region" description="Basic residues" evidence="2">
    <location>
        <begin position="607"/>
        <end position="617"/>
    </location>
</feature>
<sequence>MAKATVDLLGELYSWDTKIDDVFALDTADPERDEDDALDAYEEVIGVASQPQQDGADAVLSLAAQLLAKHFYKFPHVHLNVVDVMLALCGVERQHAVRINTIRSLLQIVKTPTSEAKPMARECFDRIREVLAKLVAKETSGVIMRHMTQLTTALKEREEAAATAAKKEDKLAKKQKKRAENNTTMTAVVGEKEMPKQKPSPRAQHQPVLQDPPSSSKDYVEREKRQPRGEPTDEHTSKGKYDDRRSKDESFPSRMDDGDHKQKKYERSDEAPARISDAPARGPPQGGFHGQGCPPGPYLFIGNVPFDIRNSDISDFLSEVDPTMKSNNVQIKYPPRGGSGYAFVSLPSTELAREAMRFVNKVKFQGRYLNSNFARGPPCDTLAFVERRKGGNMEDDDAVREFNFAKCHPSVWERLCDVLRTYGNFDVVEVGKVRFRDVESAKDVIKKHHYIVQGYEIIPIYEPEEQLRNDNTRTRHMQHANTTRQGFALKSGRVVGDVGGKHSDDRGRNEDRKSDKYENRHNQPRDDDQGKGQRKGSDSPKKHVKRQDAPLSEKLKQTRDRSFSRSQSPAVAPSRKQAANSSCARSKSRSPSLAPVRKEDTRENRSKKSRSPAHASRKHDVETRGRSKSRSSSPHRAPSSRKQEYQLRSRSPRKQETRSASRSPARASNSNQKIPSQNKQQADRFRSKSPVDDRQATQFENRGGDRGDRGPKSRSRSGERSHFNSRDIRDVSSYGPGRRGDDGGNGGRFERDQALRTHDQGSEHFRPERRESGAWSSGGGMARYGPAGNDRKVDSRDDKRNDRATGNREYREYRESPQPQRPAFNNNQHNRNDQQRRRSRSPPRHRGAEVARSQSPQSRRPVDDPPRRGLGGDNGFRGGRDTRMLERNGSSTSSVSRRDDDRSIAEIAREALEKQRQMQQMRREQQSSGGYHRHGDGGRIGDHYSTPPSRDHRAPLGNGGVGFQRNRSRSPVRSAQLQSHQGRHNDLPRDRPPSPPRQTQSREFNRGNGARGSPQFDRPQERRDSFDISRMERRGRSPPPSPFMKPGSRRAPSPPAMERSRAHSSHGQDDDRDRKRDRHSRRDGHDRSQKEQNRNVANSQRSNKHSNRDRPAPVLDSPPMGKRLRSLTPSPMRRDNNSYRKHEERNRSPILKRSMDRDDGNGSEKKRRVMQEDDDSIVPPKMTSAVFDDMDETMVDYDEDDD</sequence>
<feature type="region of interest" description="Disordered" evidence="2">
    <location>
        <begin position="164"/>
        <end position="294"/>
    </location>
</feature>
<keyword evidence="1" id="KW-0694">RNA-binding</keyword>
<feature type="compositionally biased region" description="Basic and acidic residues" evidence="2">
    <location>
        <begin position="983"/>
        <end position="992"/>
    </location>
</feature>
<evidence type="ECO:0000256" key="2">
    <source>
        <dbReference type="SAM" id="MobiDB-lite"/>
    </source>
</evidence>
<dbReference type="InterPro" id="IPR035979">
    <property type="entry name" value="RBD_domain_sf"/>
</dbReference>
<dbReference type="AlphaFoldDB" id="K3WY71"/>
<feature type="compositionally biased region" description="Basic and acidic residues" evidence="2">
    <location>
        <begin position="1132"/>
        <end position="1164"/>
    </location>
</feature>
<evidence type="ECO:0000313" key="5">
    <source>
        <dbReference type="Proteomes" id="UP000019132"/>
    </source>
</evidence>
<feature type="compositionally biased region" description="Basic and acidic residues" evidence="2">
    <location>
        <begin position="1083"/>
        <end position="1093"/>
    </location>
</feature>
<dbReference type="PROSITE" id="PS50102">
    <property type="entry name" value="RRM"/>
    <property type="match status" value="1"/>
</dbReference>
<evidence type="ECO:0000313" key="4">
    <source>
        <dbReference type="EnsemblProtists" id="PYU1_T009920"/>
    </source>
</evidence>
<dbReference type="GO" id="GO:0003723">
    <property type="term" value="F:RNA binding"/>
    <property type="evidence" value="ECO:0007669"/>
    <property type="project" value="UniProtKB-UniRule"/>
</dbReference>
<feature type="compositionally biased region" description="Basic and acidic residues" evidence="2">
    <location>
        <begin position="218"/>
        <end position="272"/>
    </location>
</feature>
<dbReference type="EnsemblProtists" id="PYU1_T009920">
    <property type="protein sequence ID" value="PYU1_T009920"/>
    <property type="gene ID" value="PYU1_G009902"/>
</dbReference>
<feature type="compositionally biased region" description="Low complexity" evidence="2">
    <location>
        <begin position="578"/>
        <end position="592"/>
    </location>
</feature>
<dbReference type="VEuPathDB" id="FungiDB:PYU1_G009902"/>
<dbReference type="InterPro" id="IPR000504">
    <property type="entry name" value="RRM_dom"/>
</dbReference>
<dbReference type="Pfam" id="PF00076">
    <property type="entry name" value="RRM_1"/>
    <property type="match status" value="1"/>
</dbReference>
<dbReference type="InParanoid" id="K3WY71"/>
<name>K3WY71_GLOUD</name>
<reference evidence="5" key="1">
    <citation type="journal article" date="2010" name="Genome Biol.">
        <title>Genome sequence of the necrotrophic plant pathogen Pythium ultimum reveals original pathogenicity mechanisms and effector repertoire.</title>
        <authorList>
            <person name="Levesque C.A."/>
            <person name="Brouwer H."/>
            <person name="Cano L."/>
            <person name="Hamilton J.P."/>
            <person name="Holt C."/>
            <person name="Huitema E."/>
            <person name="Raffaele S."/>
            <person name="Robideau G.P."/>
            <person name="Thines M."/>
            <person name="Win J."/>
            <person name="Zerillo M.M."/>
            <person name="Beakes G.W."/>
            <person name="Boore J.L."/>
            <person name="Busam D."/>
            <person name="Dumas B."/>
            <person name="Ferriera S."/>
            <person name="Fuerstenberg S.I."/>
            <person name="Gachon C.M."/>
            <person name="Gaulin E."/>
            <person name="Govers F."/>
            <person name="Grenville-Briggs L."/>
            <person name="Horner N."/>
            <person name="Hostetler J."/>
            <person name="Jiang R.H."/>
            <person name="Johnson J."/>
            <person name="Krajaejun T."/>
            <person name="Lin H."/>
            <person name="Meijer H.J."/>
            <person name="Moore B."/>
            <person name="Morris P."/>
            <person name="Phuntmart V."/>
            <person name="Puiu D."/>
            <person name="Shetty J."/>
            <person name="Stajich J.E."/>
            <person name="Tripathy S."/>
            <person name="Wawra S."/>
            <person name="van West P."/>
            <person name="Whitty B.R."/>
            <person name="Coutinho P.M."/>
            <person name="Henrissat B."/>
            <person name="Martin F."/>
            <person name="Thomas P.D."/>
            <person name="Tyler B.M."/>
            <person name="De Vries R.P."/>
            <person name="Kamoun S."/>
            <person name="Yandell M."/>
            <person name="Tisserat N."/>
            <person name="Buell C.R."/>
        </authorList>
    </citation>
    <scope>NUCLEOTIDE SEQUENCE</scope>
    <source>
        <strain evidence="5">DAOM:BR144</strain>
    </source>
</reference>
<feature type="compositionally biased region" description="Basic and acidic residues" evidence="2">
    <location>
        <begin position="1018"/>
        <end position="1035"/>
    </location>
</feature>
<protein>
    <recommendedName>
        <fullName evidence="3">RRM domain-containing protein</fullName>
    </recommendedName>
</protein>
<evidence type="ECO:0000256" key="1">
    <source>
        <dbReference type="PROSITE-ProRule" id="PRU00176"/>
    </source>
</evidence>
<feature type="compositionally biased region" description="Basic and acidic residues" evidence="2">
    <location>
        <begin position="702"/>
        <end position="730"/>
    </location>
</feature>
<feature type="compositionally biased region" description="Low complexity" evidence="2">
    <location>
        <begin position="660"/>
        <end position="671"/>
    </location>
</feature>
<dbReference type="SUPFAM" id="SSF54928">
    <property type="entry name" value="RNA-binding domain, RBD"/>
    <property type="match status" value="1"/>
</dbReference>
<feature type="region of interest" description="Disordered" evidence="2">
    <location>
        <begin position="477"/>
        <end position="1202"/>
    </location>
</feature>
<organism evidence="4 5">
    <name type="scientific">Globisporangium ultimum (strain ATCC 200006 / CBS 805.95 / DAOM BR144)</name>
    <name type="common">Pythium ultimum</name>
    <dbReference type="NCBI Taxonomy" id="431595"/>
    <lineage>
        <taxon>Eukaryota</taxon>
        <taxon>Sar</taxon>
        <taxon>Stramenopiles</taxon>
        <taxon>Oomycota</taxon>
        <taxon>Peronosporomycetes</taxon>
        <taxon>Pythiales</taxon>
        <taxon>Pythiaceae</taxon>
        <taxon>Globisporangium</taxon>
    </lineage>
</organism>
<dbReference type="Gene3D" id="3.30.70.330">
    <property type="match status" value="1"/>
</dbReference>
<feature type="compositionally biased region" description="Basic and acidic residues" evidence="2">
    <location>
        <begin position="681"/>
        <end position="695"/>
    </location>
</feature>
<dbReference type="STRING" id="431595.K3WY71"/>
<reference evidence="4" key="3">
    <citation type="submission" date="2015-02" db="UniProtKB">
        <authorList>
            <consortium name="EnsemblProtists"/>
        </authorList>
    </citation>
    <scope>IDENTIFICATION</scope>
    <source>
        <strain evidence="4">DAOM BR144</strain>
    </source>
</reference>
<dbReference type="SMART" id="SM00360">
    <property type="entry name" value="RRM"/>
    <property type="match status" value="1"/>
</dbReference>
<feature type="compositionally biased region" description="Basic and acidic residues" evidence="2">
    <location>
        <begin position="789"/>
        <end position="815"/>
    </location>
</feature>
<proteinExistence type="predicted"/>
<feature type="compositionally biased region" description="Basic and acidic residues" evidence="2">
    <location>
        <begin position="499"/>
        <end position="563"/>
    </location>
</feature>
<feature type="compositionally biased region" description="Basic and acidic residues" evidence="2">
    <location>
        <begin position="1058"/>
        <end position="1074"/>
    </location>
</feature>
<dbReference type="eggNOG" id="ENOG502QUHU">
    <property type="taxonomic scope" value="Eukaryota"/>
</dbReference>
<evidence type="ECO:0000259" key="3">
    <source>
        <dbReference type="PROSITE" id="PS50102"/>
    </source>
</evidence>